<dbReference type="OrthoDB" id="418495at2759"/>
<dbReference type="CDD" id="cd00570">
    <property type="entry name" value="GST_N_family"/>
    <property type="match status" value="1"/>
</dbReference>
<comment type="caution">
    <text evidence="4">The sequence shown here is derived from an EMBL/GenBank/DDBJ whole genome shotgun (WGS) entry which is preliminary data.</text>
</comment>
<feature type="transmembrane region" description="Helical" evidence="1">
    <location>
        <begin position="47"/>
        <end position="69"/>
    </location>
</feature>
<proteinExistence type="predicted"/>
<accession>A0A8X9A8T8</accession>
<evidence type="ECO:0000259" key="3">
    <source>
        <dbReference type="PROSITE" id="PS50405"/>
    </source>
</evidence>
<dbReference type="Pfam" id="PF13410">
    <property type="entry name" value="GST_C_2"/>
    <property type="match status" value="1"/>
</dbReference>
<evidence type="ECO:0000313" key="4">
    <source>
        <dbReference type="EMBL" id="KAG6432583.1"/>
    </source>
</evidence>
<evidence type="ECO:0000259" key="2">
    <source>
        <dbReference type="PROSITE" id="PS50404"/>
    </source>
</evidence>
<dbReference type="Gene3D" id="1.20.1050.10">
    <property type="match status" value="1"/>
</dbReference>
<dbReference type="Gene3D" id="3.40.30.10">
    <property type="entry name" value="Glutaredoxin"/>
    <property type="match status" value="1"/>
</dbReference>
<dbReference type="InterPro" id="IPR036282">
    <property type="entry name" value="Glutathione-S-Trfase_C_sf"/>
</dbReference>
<dbReference type="InterPro" id="IPR010987">
    <property type="entry name" value="Glutathione-S-Trfase_C-like"/>
</dbReference>
<dbReference type="EMBL" id="PNBA02000002">
    <property type="protein sequence ID" value="KAG6432583.1"/>
    <property type="molecule type" value="Genomic_DNA"/>
</dbReference>
<dbReference type="InterPro" id="IPR036249">
    <property type="entry name" value="Thioredoxin-like_sf"/>
</dbReference>
<dbReference type="PANTHER" id="PTHR45374:SF1">
    <property type="entry name" value="GLUTATHIONE S-TRANSFERASE TCHQD"/>
    <property type="match status" value="1"/>
</dbReference>
<reference evidence="4" key="2">
    <citation type="submission" date="2020-08" db="EMBL/GenBank/DDBJ databases">
        <title>Plant Genome Project.</title>
        <authorList>
            <person name="Zhang R.-G."/>
        </authorList>
    </citation>
    <scope>NUCLEOTIDE SEQUENCE</scope>
    <source>
        <strain evidence="4">Huo1</strain>
        <tissue evidence="4">Leaf</tissue>
    </source>
</reference>
<protein>
    <recommendedName>
        <fullName evidence="6">Glutathione S-transferase</fullName>
    </recommendedName>
</protein>
<dbReference type="CDD" id="cd00299">
    <property type="entry name" value="GST_C_family"/>
    <property type="match status" value="1"/>
</dbReference>
<sequence>MLSYYQERHNLFLPSSSVIARNQDKTRSYYQHDTNLFHALRLDARPVFYFFVYNAALLLLYALVMIDIYTVLSRNWQFLADVGVIMQLYHHPLSLDSQKVRLVLEEKNIDYTSFHVNPITGKNFDSSFFRKNPNAKLPIFQNGSHILFDTIEIIQYIERIAMVSCGGEESSLSSGEVVEWIYKIQRWNPKLFTLSHVPPKYHLTVSKFLRRMIIARMAECPDLASAYHRKLKEAYDTEDKLKDPETLRRSKEHLERILDEADEKLSDTTYLLGEEFTLADVVFIPVLSRLVLLNLEDKYIATRPNLAEYWNLVKKRPSYRKVIGKNFDGWRRHYTLFKTWCFVRIRSLLKHY</sequence>
<dbReference type="Pfam" id="PF02798">
    <property type="entry name" value="GST_N"/>
    <property type="match status" value="1"/>
</dbReference>
<keyword evidence="1" id="KW-0472">Membrane</keyword>
<keyword evidence="1" id="KW-1133">Transmembrane helix</keyword>
<dbReference type="SUPFAM" id="SSF47616">
    <property type="entry name" value="GST C-terminal domain-like"/>
    <property type="match status" value="1"/>
</dbReference>
<dbReference type="Proteomes" id="UP000298416">
    <property type="component" value="Unassembled WGS sequence"/>
</dbReference>
<gene>
    <name evidence="4" type="ORF">SASPL_104164</name>
</gene>
<organism evidence="4">
    <name type="scientific">Salvia splendens</name>
    <name type="common">Scarlet sage</name>
    <dbReference type="NCBI Taxonomy" id="180675"/>
    <lineage>
        <taxon>Eukaryota</taxon>
        <taxon>Viridiplantae</taxon>
        <taxon>Streptophyta</taxon>
        <taxon>Embryophyta</taxon>
        <taxon>Tracheophyta</taxon>
        <taxon>Spermatophyta</taxon>
        <taxon>Magnoliopsida</taxon>
        <taxon>eudicotyledons</taxon>
        <taxon>Gunneridae</taxon>
        <taxon>Pentapetalae</taxon>
        <taxon>asterids</taxon>
        <taxon>lamiids</taxon>
        <taxon>Lamiales</taxon>
        <taxon>Lamiaceae</taxon>
        <taxon>Nepetoideae</taxon>
        <taxon>Mentheae</taxon>
        <taxon>Salviinae</taxon>
        <taxon>Salvia</taxon>
        <taxon>Salvia subgen. Calosphace</taxon>
        <taxon>core Calosphace</taxon>
    </lineage>
</organism>
<dbReference type="GO" id="GO:0004364">
    <property type="term" value="F:glutathione transferase activity"/>
    <property type="evidence" value="ECO:0007669"/>
    <property type="project" value="InterPro"/>
</dbReference>
<dbReference type="InterPro" id="IPR004045">
    <property type="entry name" value="Glutathione_S-Trfase_N"/>
</dbReference>
<evidence type="ECO:0000313" key="5">
    <source>
        <dbReference type="Proteomes" id="UP000298416"/>
    </source>
</evidence>
<evidence type="ECO:0000256" key="1">
    <source>
        <dbReference type="SAM" id="Phobius"/>
    </source>
</evidence>
<dbReference type="SUPFAM" id="SSF52833">
    <property type="entry name" value="Thioredoxin-like"/>
    <property type="match status" value="1"/>
</dbReference>
<evidence type="ECO:0008006" key="6">
    <source>
        <dbReference type="Google" id="ProtNLM"/>
    </source>
</evidence>
<feature type="domain" description="GST C-terminal" evidence="3">
    <location>
        <begin position="203"/>
        <end position="337"/>
    </location>
</feature>
<dbReference type="PROSITE" id="PS50404">
    <property type="entry name" value="GST_NTER"/>
    <property type="match status" value="1"/>
</dbReference>
<keyword evidence="1" id="KW-0812">Transmembrane</keyword>
<name>A0A8X9A8T8_SALSN</name>
<dbReference type="AlphaFoldDB" id="A0A8X9A8T8"/>
<dbReference type="PANTHER" id="PTHR45374">
    <property type="entry name" value="GLUTATHIONE S-TRANSFERASE TCHQD"/>
    <property type="match status" value="1"/>
</dbReference>
<keyword evidence="5" id="KW-1185">Reference proteome</keyword>
<dbReference type="InterPro" id="IPR044617">
    <property type="entry name" value="TCHQD"/>
</dbReference>
<dbReference type="InterPro" id="IPR040079">
    <property type="entry name" value="Glutathione_S-Trfase"/>
</dbReference>
<dbReference type="PROSITE" id="PS50405">
    <property type="entry name" value="GST_CTER"/>
    <property type="match status" value="1"/>
</dbReference>
<feature type="domain" description="GST N-terminal" evidence="2">
    <location>
        <begin position="84"/>
        <end position="165"/>
    </location>
</feature>
<reference evidence="4" key="1">
    <citation type="submission" date="2018-01" db="EMBL/GenBank/DDBJ databases">
        <authorList>
            <person name="Mao J.F."/>
        </authorList>
    </citation>
    <scope>NUCLEOTIDE SEQUENCE</scope>
    <source>
        <strain evidence="4">Huo1</strain>
        <tissue evidence="4">Leaf</tissue>
    </source>
</reference>
<dbReference type="SFLD" id="SFLDS00019">
    <property type="entry name" value="Glutathione_Transferase_(cytos"/>
    <property type="match status" value="1"/>
</dbReference>